<dbReference type="SUPFAM" id="SSF56954">
    <property type="entry name" value="Outer membrane efflux proteins (OEP)"/>
    <property type="match status" value="1"/>
</dbReference>
<feature type="compositionally biased region" description="Polar residues" evidence="1">
    <location>
        <begin position="175"/>
        <end position="186"/>
    </location>
</feature>
<gene>
    <name evidence="2" type="ORF">AMST5_04120</name>
</gene>
<feature type="compositionally biased region" description="Low complexity" evidence="1">
    <location>
        <begin position="187"/>
        <end position="198"/>
    </location>
</feature>
<dbReference type="GO" id="GO:0015562">
    <property type="term" value="F:efflux transmembrane transporter activity"/>
    <property type="evidence" value="ECO:0007669"/>
    <property type="project" value="InterPro"/>
</dbReference>
<accession>A0AA48M4D2</accession>
<dbReference type="AlphaFoldDB" id="A0AA48M4D2"/>
<proteinExistence type="predicted"/>
<dbReference type="GO" id="GO:0016020">
    <property type="term" value="C:membrane"/>
    <property type="evidence" value="ECO:0007669"/>
    <property type="project" value="InterPro"/>
</dbReference>
<dbReference type="PANTHER" id="PTHR30203">
    <property type="entry name" value="OUTER MEMBRANE CATION EFFLUX PROTEIN"/>
    <property type="match status" value="1"/>
</dbReference>
<name>A0AA48M4D2_9ZZZZ</name>
<dbReference type="InterPro" id="IPR003423">
    <property type="entry name" value="OMP_efflux"/>
</dbReference>
<evidence type="ECO:0000256" key="1">
    <source>
        <dbReference type="SAM" id="MobiDB-lite"/>
    </source>
</evidence>
<protein>
    <recommendedName>
        <fullName evidence="3">RND transporter</fullName>
    </recommendedName>
</protein>
<organism evidence="2">
    <name type="scientific">freshwater sediment metagenome</name>
    <dbReference type="NCBI Taxonomy" id="556182"/>
    <lineage>
        <taxon>unclassified sequences</taxon>
        <taxon>metagenomes</taxon>
        <taxon>ecological metagenomes</taxon>
    </lineage>
</organism>
<dbReference type="InterPro" id="IPR010131">
    <property type="entry name" value="MdtP/NodT-like"/>
</dbReference>
<dbReference type="PANTHER" id="PTHR30203:SF33">
    <property type="entry name" value="BLR4455 PROTEIN"/>
    <property type="match status" value="1"/>
</dbReference>
<dbReference type="Gene3D" id="1.20.1600.10">
    <property type="entry name" value="Outer membrane efflux proteins (OEP)"/>
    <property type="match status" value="1"/>
</dbReference>
<dbReference type="NCBIfam" id="TIGR01845">
    <property type="entry name" value="outer_NodT"/>
    <property type="match status" value="1"/>
</dbReference>
<evidence type="ECO:0008006" key="3">
    <source>
        <dbReference type="Google" id="ProtNLM"/>
    </source>
</evidence>
<feature type="region of interest" description="Disordered" evidence="1">
    <location>
        <begin position="175"/>
        <end position="198"/>
    </location>
</feature>
<dbReference type="Pfam" id="PF02321">
    <property type="entry name" value="OEP"/>
    <property type="match status" value="2"/>
</dbReference>
<evidence type="ECO:0000313" key="2">
    <source>
        <dbReference type="EMBL" id="CAJ0891276.1"/>
    </source>
</evidence>
<sequence>MIQSRPPGAAASLPASTSQAIPKGLSGFLQGAVSSAGALAERWSELLLTAGVATQSLLRSRRARVLLSGATLLLSGCDLEWNKPDLAVPPPERLRESRPASAKPIPRGPDFAVKFGSKELTKLVESAVGENLDIAAAAARITQADAQARVSSAALWPNISMQDIARTSRVPGTTTNVASAGSNITPASTSTGSSSQQTTATNFRAREFGFFQLGLTASYEIDFWGKNEDASYAARLLANASRFNRDTVEISTIASVLNAYFQVLTAQDRLRIAHNNVAIAERVNRAIQARFQVGVASALDTAQQESVLAQALATIPPLEQTLRQTKNQLAVLIGETPESVEIRGGSLTKLRFPRVDPGLPSEVLLRRPDVAEAEARLASQEFSVLQARAAFFPSITLTGQYGVQSALLHNLLRPEAIAWQAAANLAQPIFDGFNIQGNYEQQKGRFTELAALYRKQILTALADTENALIAVRETEAALKAQTVAAAAAQRALTAAEMRLQEGTIDIITLSTTQTTLFQAQDQLAVTRLTYFQAATSLYQALGGGWSPTTRDVEIAQANAAYEADKGIFP</sequence>
<dbReference type="EMBL" id="OY288114">
    <property type="protein sequence ID" value="CAJ0891276.1"/>
    <property type="molecule type" value="Genomic_DNA"/>
</dbReference>
<reference evidence="2" key="1">
    <citation type="submission" date="2023-07" db="EMBL/GenBank/DDBJ databases">
        <authorList>
            <person name="Pelsma A.J. K."/>
        </authorList>
    </citation>
    <scope>NUCLEOTIDE SEQUENCE</scope>
</reference>
<dbReference type="Gene3D" id="2.20.200.10">
    <property type="entry name" value="Outer membrane efflux proteins (OEP)"/>
    <property type="match status" value="1"/>
</dbReference>